<proteinExistence type="inferred from homology"/>
<comment type="caution">
    <text evidence="4">The sequence shown here is derived from an EMBL/GenBank/DDBJ whole genome shotgun (WGS) entry which is preliminary data.</text>
</comment>
<keyword evidence="2" id="KW-0808">Transferase</keyword>
<evidence type="ECO:0000256" key="3">
    <source>
        <dbReference type="ARBA" id="ARBA00030771"/>
    </source>
</evidence>
<dbReference type="EMBL" id="BAABIY010000007">
    <property type="protein sequence ID" value="GAA5095111.1"/>
    <property type="molecule type" value="Genomic_DNA"/>
</dbReference>
<dbReference type="Gene3D" id="3.40.50.11710">
    <property type="entry name" value="Cyclodipeptide synthase"/>
    <property type="match status" value="1"/>
</dbReference>
<keyword evidence="5" id="KW-1185">Reference proteome</keyword>
<organism evidence="4 5">
    <name type="scientific">Bartonella acomydis</name>
    <dbReference type="NCBI Taxonomy" id="686234"/>
    <lineage>
        <taxon>Bacteria</taxon>
        <taxon>Pseudomonadati</taxon>
        <taxon>Pseudomonadota</taxon>
        <taxon>Alphaproteobacteria</taxon>
        <taxon>Hyphomicrobiales</taxon>
        <taxon>Bartonellaceae</taxon>
        <taxon>Bartonella</taxon>
    </lineage>
</organism>
<dbReference type="NCBIfam" id="TIGR04539">
    <property type="entry name" value="tRNA_cyclodipep"/>
    <property type="match status" value="1"/>
</dbReference>
<evidence type="ECO:0000313" key="4">
    <source>
        <dbReference type="EMBL" id="GAA5095111.1"/>
    </source>
</evidence>
<reference evidence="5" key="1">
    <citation type="journal article" date="2019" name="Int. J. Syst. Evol. Microbiol.">
        <title>The Global Catalogue of Microorganisms (GCM) 10K type strain sequencing project: providing services to taxonomists for standard genome sequencing and annotation.</title>
        <authorList>
            <consortium name="The Broad Institute Genomics Platform"/>
            <consortium name="The Broad Institute Genome Sequencing Center for Infectious Disease"/>
            <person name="Wu L."/>
            <person name="Ma J."/>
        </authorList>
    </citation>
    <scope>NUCLEOTIDE SEQUENCE [LARGE SCALE GENOMIC DNA]</scope>
    <source>
        <strain evidence="5">JCM 17706</strain>
    </source>
</reference>
<sequence>MIGISPFNSRFSEKYITELIYWSAKDFKDIDVLLPDIESAMLLILASGATKAKAEKKQKRSSIA</sequence>
<protein>
    <recommendedName>
        <fullName evidence="3">Cyclodipeptide synthase</fullName>
    </recommendedName>
</protein>
<name>A0ABP9MGQ7_9HYPH</name>
<dbReference type="Pfam" id="PF16715">
    <property type="entry name" value="CDPS"/>
    <property type="match status" value="1"/>
</dbReference>
<evidence type="ECO:0000256" key="1">
    <source>
        <dbReference type="ARBA" id="ARBA00006034"/>
    </source>
</evidence>
<comment type="similarity">
    <text evidence="1">Belongs to the CDPS family.</text>
</comment>
<accession>A0ABP9MGQ7</accession>
<evidence type="ECO:0000313" key="5">
    <source>
        <dbReference type="Proteomes" id="UP001501525"/>
    </source>
</evidence>
<dbReference type="InterPro" id="IPR030903">
    <property type="entry name" value="CDPS"/>
</dbReference>
<dbReference type="Proteomes" id="UP001501525">
    <property type="component" value="Unassembled WGS sequence"/>
</dbReference>
<evidence type="ECO:0000256" key="2">
    <source>
        <dbReference type="ARBA" id="ARBA00022679"/>
    </source>
</evidence>
<gene>
    <name evidence="4" type="ORF">GCM10023260_02900</name>
</gene>
<dbReference type="InterPro" id="IPR038622">
    <property type="entry name" value="CDPS_sf"/>
</dbReference>